<evidence type="ECO:0000256" key="2">
    <source>
        <dbReference type="SAM" id="SignalP"/>
    </source>
</evidence>
<dbReference type="eggNOG" id="COG4995">
    <property type="taxonomic scope" value="Bacteria"/>
</dbReference>
<feature type="chain" id="PRO_5002734983" description="CHAT domain-containing protein" evidence="2">
    <location>
        <begin position="22"/>
        <end position="935"/>
    </location>
</feature>
<evidence type="ECO:0000313" key="4">
    <source>
        <dbReference type="EMBL" id="EDP95593.1"/>
    </source>
</evidence>
<evidence type="ECO:0000259" key="3">
    <source>
        <dbReference type="Pfam" id="PF12770"/>
    </source>
</evidence>
<gene>
    <name evidence="4" type="ORF">KAOT1_22116</name>
</gene>
<name>A9E179_9FLAO</name>
<dbReference type="PANTHER" id="PTHR10098">
    <property type="entry name" value="RAPSYN-RELATED"/>
    <property type="match status" value="1"/>
</dbReference>
<feature type="domain" description="CHAT" evidence="3">
    <location>
        <begin position="629"/>
        <end position="901"/>
    </location>
</feature>
<protein>
    <recommendedName>
        <fullName evidence="3">CHAT domain-containing protein</fullName>
    </recommendedName>
</protein>
<dbReference type="RefSeq" id="WP_007096947.1">
    <property type="nucleotide sequence ID" value="NZ_CP142125.1"/>
</dbReference>
<accession>A9E179</accession>
<dbReference type="Proteomes" id="UP000002945">
    <property type="component" value="Unassembled WGS sequence"/>
</dbReference>
<keyword evidence="5" id="KW-1185">Reference proteome</keyword>
<dbReference type="AlphaFoldDB" id="A9E179"/>
<dbReference type="EMBL" id="ABIB01000007">
    <property type="protein sequence ID" value="EDP95593.1"/>
    <property type="molecule type" value="Genomic_DNA"/>
</dbReference>
<feature type="signal peptide" evidence="2">
    <location>
        <begin position="1"/>
        <end position="21"/>
    </location>
</feature>
<keyword evidence="1" id="KW-0812">Transmembrane</keyword>
<proteinExistence type="predicted"/>
<evidence type="ECO:0000256" key="1">
    <source>
        <dbReference type="SAM" id="Phobius"/>
    </source>
</evidence>
<dbReference type="HOGENOM" id="CLU_316122_0_0_10"/>
<organism evidence="4 5">
    <name type="scientific">Kordia algicida OT-1</name>
    <dbReference type="NCBI Taxonomy" id="391587"/>
    <lineage>
        <taxon>Bacteria</taxon>
        <taxon>Pseudomonadati</taxon>
        <taxon>Bacteroidota</taxon>
        <taxon>Flavobacteriia</taxon>
        <taxon>Flavobacteriales</taxon>
        <taxon>Flavobacteriaceae</taxon>
        <taxon>Kordia</taxon>
    </lineage>
</organism>
<keyword evidence="1" id="KW-0472">Membrane</keyword>
<keyword evidence="2" id="KW-0732">Signal</keyword>
<dbReference type="OrthoDB" id="9771112at2"/>
<dbReference type="PANTHER" id="PTHR10098:SF108">
    <property type="entry name" value="TETRATRICOPEPTIDE REPEAT PROTEIN 28"/>
    <property type="match status" value="1"/>
</dbReference>
<dbReference type="InterPro" id="IPR024983">
    <property type="entry name" value="CHAT_dom"/>
</dbReference>
<sequence>MTTIRICFTLCVLLFYTNAQAINFHFQQEKEQDTVATPKIGYLWGKSNALNNTKQYDTLLAFLEKHLKNVQPKTEKDSLDVADLYYNQFEGYYNTGKLLKSIQSTNKGMLFCGKATSPRGNHIKGVLYYKRAYAESSLNFAKRAKNTMKTAIDYLSKDYDDNLDYLVDAYVFLSSAAAYHGNAADAKRYIRLAKKTYQNNKKYLDKKRLDNYEIVLAYREIYVYYKHAKSSEDSLALTKVVKKLHELQALPTFNKHERIYYSTAMNHVGDWYVSRKHDSLTTKKDVQLGSYYLDKSIDLIENKDYPGDPFMFKYNKCKALTLANELTKADSLINHLLNKMTANDKRKSFFLAQKGLIKAKLQQKDSAVAVFHKVIEKIHSDTTKLANDYSNFKPSKVFGESKLIRRVAEKLAAFYPKDTIVQKKVSKLYHLAFVQFENSYARTKFNLQQNRELRKILYGLLTTKSDDATISVATLLSQTETMMNQMTWQRFYQNRYTNKLPELDSLNFRHLKLRSLLATAKRNNNIKNKDSVQELIDNHIAVTNKKFPNLALLSSKKFELSTLQKKLSNDELALKYLIFDKKIAIFSITNTSVDWELRPWTIEEIDLVENVVNSIKNRTYNANNAILLGNKLLPEIDQNIKKIIVNPDGELYRIPFEILQKKAQFLTKNYDIRYTSNLKFIHLEALEHLPTTGTLAIYAPNYDEIPNNNSAIVTRNNTSELSGAKKEAEIISDLFLSKVYTGKNVSKKQFIATAPKAEILHLAMHAEINDKEPGLSRLLFNKNNVEEDDLYLEELYALNLKADLAVLSACNTGLGKESAGRNLESFQRAFTFSGVPATVVSLWEVPDQSTSEIMGSFYGYLKAGNTKSVALKKAKIEYLNKHKGTKLEQPFYWTGFVLYGDETAISQPTSSIIWYLLGIGFLLVIGVVFYRKRVS</sequence>
<keyword evidence="1" id="KW-1133">Transmembrane helix</keyword>
<evidence type="ECO:0000313" key="5">
    <source>
        <dbReference type="Proteomes" id="UP000002945"/>
    </source>
</evidence>
<dbReference type="STRING" id="391587.KAOT1_22116"/>
<reference evidence="4 5" key="1">
    <citation type="journal article" date="2011" name="J. Bacteriol.">
        <title>Genome sequence of the algicidal bacterium Kordia algicida OT-1.</title>
        <authorList>
            <person name="Lee H.S."/>
            <person name="Kang S.G."/>
            <person name="Kwon K.K."/>
            <person name="Lee J.H."/>
            <person name="Kim S.J."/>
        </authorList>
    </citation>
    <scope>NUCLEOTIDE SEQUENCE [LARGE SCALE GENOMIC DNA]</scope>
    <source>
        <strain evidence="4 5">OT-1</strain>
    </source>
</reference>
<feature type="transmembrane region" description="Helical" evidence="1">
    <location>
        <begin position="912"/>
        <end position="930"/>
    </location>
</feature>
<comment type="caution">
    <text evidence="4">The sequence shown here is derived from an EMBL/GenBank/DDBJ whole genome shotgun (WGS) entry which is preliminary data.</text>
</comment>
<dbReference type="Pfam" id="PF12770">
    <property type="entry name" value="CHAT"/>
    <property type="match status" value="1"/>
</dbReference>